<dbReference type="SUPFAM" id="SSF48150">
    <property type="entry name" value="DNA-glycosylase"/>
    <property type="match status" value="1"/>
</dbReference>
<dbReference type="Gene3D" id="1.10.340.30">
    <property type="entry name" value="Hypothetical protein, domain 2"/>
    <property type="match status" value="1"/>
</dbReference>
<name>A0A832VZG1_9EURY</name>
<dbReference type="Pfam" id="PF09171">
    <property type="entry name" value="AGOG"/>
    <property type="match status" value="1"/>
</dbReference>
<dbReference type="InterPro" id="IPR011257">
    <property type="entry name" value="DNA_glycosylase"/>
</dbReference>
<proteinExistence type="predicted"/>
<organism evidence="1 2">
    <name type="scientific">Methermicoccus shengliensis</name>
    <dbReference type="NCBI Taxonomy" id="660064"/>
    <lineage>
        <taxon>Archaea</taxon>
        <taxon>Methanobacteriati</taxon>
        <taxon>Methanobacteriota</taxon>
        <taxon>Stenosarchaea group</taxon>
        <taxon>Methanomicrobia</taxon>
        <taxon>Methanosarcinales</taxon>
        <taxon>Methermicoccaceae</taxon>
        <taxon>Methermicoccus</taxon>
    </lineage>
</organism>
<evidence type="ECO:0000313" key="2">
    <source>
        <dbReference type="Proteomes" id="UP000600363"/>
    </source>
</evidence>
<dbReference type="Proteomes" id="UP000600363">
    <property type="component" value="Unassembled WGS sequence"/>
</dbReference>
<reference evidence="1" key="1">
    <citation type="journal article" date="2020" name="bioRxiv">
        <title>A rank-normalized archaeal taxonomy based on genome phylogeny resolves widespread incomplete and uneven classifications.</title>
        <authorList>
            <person name="Rinke C."/>
            <person name="Chuvochina M."/>
            <person name="Mussig A.J."/>
            <person name="Chaumeil P.-A."/>
            <person name="Waite D.W."/>
            <person name="Whitman W.B."/>
            <person name="Parks D.H."/>
            <person name="Hugenholtz P."/>
        </authorList>
    </citation>
    <scope>NUCLEOTIDE SEQUENCE</scope>
    <source>
        <strain evidence="1">UBA12518</strain>
    </source>
</reference>
<dbReference type="GO" id="GO:0006281">
    <property type="term" value="P:DNA repair"/>
    <property type="evidence" value="ECO:0007669"/>
    <property type="project" value="InterPro"/>
</dbReference>
<keyword evidence="1" id="KW-0456">Lyase</keyword>
<protein>
    <submittedName>
        <fullName evidence="1">N-glycosylase/DNA lyase</fullName>
    </submittedName>
</protein>
<dbReference type="RefSeq" id="WP_042687236.1">
    <property type="nucleotide sequence ID" value="NZ_DUIH01000011.1"/>
</dbReference>
<sequence length="255" mass="29787">MGMGIEGLLVQIPIEVWDRIVEEEPEWRYMHRFLEKYGFGRFAVLMVAAGLNDFQLKGKAEIAYWPKLRDLLERKEVPASPQEMEDMLKGFYTKERLADLKLKRLNRFLSSELADKLWIAEPKEVVENFIGIWYELAATMRQNRDAKTIAFAMKCLGISLLMTGESNFSFEKIPIPVDYRVKEFTKRLGVSIDDEEVRRFWSQVLEGIRSRVEINMIHLDSLIWQIGVLSKTEIVDYFAKLGLREVGEKIAEVMR</sequence>
<dbReference type="GO" id="GO:0016799">
    <property type="term" value="F:hydrolase activity, hydrolyzing N-glycosyl compounds"/>
    <property type="evidence" value="ECO:0007669"/>
    <property type="project" value="InterPro"/>
</dbReference>
<comment type="caution">
    <text evidence="1">The sequence shown here is derived from an EMBL/GenBank/DDBJ whole genome shotgun (WGS) entry which is preliminary data.</text>
</comment>
<accession>A0A832VZG1</accession>
<dbReference type="InterPro" id="IPR015254">
    <property type="entry name" value="AGOG-like"/>
</dbReference>
<dbReference type="GO" id="GO:0003906">
    <property type="term" value="F:DNA-(apurinic or apyrimidinic site) endonuclease activity"/>
    <property type="evidence" value="ECO:0007669"/>
    <property type="project" value="InterPro"/>
</dbReference>
<dbReference type="GO" id="GO:0016829">
    <property type="term" value="F:lyase activity"/>
    <property type="evidence" value="ECO:0007669"/>
    <property type="project" value="UniProtKB-KW"/>
</dbReference>
<evidence type="ECO:0000313" key="1">
    <source>
        <dbReference type="EMBL" id="HIH69529.1"/>
    </source>
</evidence>
<gene>
    <name evidence="1" type="ORF">HA299_02740</name>
</gene>
<dbReference type="AlphaFoldDB" id="A0A832VZG1"/>
<dbReference type="EMBL" id="DUIH01000011">
    <property type="protein sequence ID" value="HIH69529.1"/>
    <property type="molecule type" value="Genomic_DNA"/>
</dbReference>